<comment type="caution">
    <text evidence="1">The sequence shown here is derived from an EMBL/GenBank/DDBJ whole genome shotgun (WGS) entry which is preliminary data.</text>
</comment>
<dbReference type="EMBL" id="BAAFJT010000002">
    <property type="protein sequence ID" value="GAB0183736.1"/>
    <property type="molecule type" value="Genomic_DNA"/>
</dbReference>
<sequence length="124" mass="14012">MDFDLPKICCRDNTAGYKRFRSFVACVGDNFLTQMIKEYRRETLLDLILTSKEEVVRIVKAWDSPGCSDCVMVESKIPIEGKKANCSITVPWSSGEQTLASTVICLEESYGRWSWREEGSKTAG</sequence>
<reference evidence="1 2" key="1">
    <citation type="submission" date="2024-06" db="EMBL/GenBank/DDBJ databases">
        <title>The draft genome of Grus japonensis, version 3.</title>
        <authorList>
            <person name="Nabeshima K."/>
            <person name="Suzuki S."/>
            <person name="Onuma M."/>
        </authorList>
    </citation>
    <scope>NUCLEOTIDE SEQUENCE [LARGE SCALE GENOMIC DNA]</scope>
    <source>
        <strain evidence="1 2">451A</strain>
    </source>
</reference>
<organism evidence="1 2">
    <name type="scientific">Grus japonensis</name>
    <name type="common">Japanese crane</name>
    <name type="synonym">Red-crowned crane</name>
    <dbReference type="NCBI Taxonomy" id="30415"/>
    <lineage>
        <taxon>Eukaryota</taxon>
        <taxon>Metazoa</taxon>
        <taxon>Chordata</taxon>
        <taxon>Craniata</taxon>
        <taxon>Vertebrata</taxon>
        <taxon>Euteleostomi</taxon>
        <taxon>Archelosauria</taxon>
        <taxon>Archosauria</taxon>
        <taxon>Dinosauria</taxon>
        <taxon>Saurischia</taxon>
        <taxon>Theropoda</taxon>
        <taxon>Coelurosauria</taxon>
        <taxon>Aves</taxon>
        <taxon>Neognathae</taxon>
        <taxon>Neoaves</taxon>
        <taxon>Gruiformes</taxon>
        <taxon>Gruidae</taxon>
        <taxon>Grus</taxon>
    </lineage>
</organism>
<name>A0ABC9WEP0_GRUJA</name>
<keyword evidence="2" id="KW-1185">Reference proteome</keyword>
<protein>
    <submittedName>
        <fullName evidence="1">Uncharacterized protein</fullName>
    </submittedName>
</protein>
<evidence type="ECO:0000313" key="1">
    <source>
        <dbReference type="EMBL" id="GAB0183736.1"/>
    </source>
</evidence>
<gene>
    <name evidence="1" type="ORF">GRJ2_000838900</name>
</gene>
<dbReference type="AlphaFoldDB" id="A0ABC9WEP0"/>
<dbReference type="PANTHER" id="PTHR33395:SF22">
    <property type="entry name" value="REVERSE TRANSCRIPTASE DOMAIN-CONTAINING PROTEIN"/>
    <property type="match status" value="1"/>
</dbReference>
<dbReference type="Proteomes" id="UP001623348">
    <property type="component" value="Unassembled WGS sequence"/>
</dbReference>
<dbReference type="PANTHER" id="PTHR33395">
    <property type="entry name" value="TRANSCRIPTASE, PUTATIVE-RELATED-RELATED"/>
    <property type="match status" value="1"/>
</dbReference>
<accession>A0ABC9WEP0</accession>
<evidence type="ECO:0000313" key="2">
    <source>
        <dbReference type="Proteomes" id="UP001623348"/>
    </source>
</evidence>
<proteinExistence type="predicted"/>